<dbReference type="EMBL" id="VCIA01000001">
    <property type="protein sequence ID" value="TMN21864.1"/>
    <property type="molecule type" value="Genomic_DNA"/>
</dbReference>
<evidence type="ECO:0000259" key="1">
    <source>
        <dbReference type="Pfam" id="PF06114"/>
    </source>
</evidence>
<evidence type="ECO:0000313" key="2">
    <source>
        <dbReference type="EMBL" id="TMN21864.1"/>
    </source>
</evidence>
<sequence length="260" mass="30399">MPEITFEDLPQLLKENKEIRSEIRMSVNQYLQTYHPKGWNRIDGAKKAIEQNHYLIEAPIQDLTFGGFIRTTNNDKSIFYINTAQPRMYQNFVLFHELYHLITIAEKIEDLHFIQAEIDNSSNERKADYFASLLLLDEYELCSFFSGPENQQESLFTKILLSMITFKAPYKAILIRLYELSLIELNDLEDLFDKKINFIKEFQDRGIDTYILEASNVNNFKSLETLMARHSLPAAAQQSNKKILEEIKSFFSKAGKENKS</sequence>
<name>A0A5S3QIW8_9BACI</name>
<protein>
    <submittedName>
        <fullName evidence="2">ImmA/IrrE family metallo-endopeptidase</fullName>
    </submittedName>
</protein>
<feature type="domain" description="IrrE N-terminal-like" evidence="1">
    <location>
        <begin position="75"/>
        <end position="150"/>
    </location>
</feature>
<dbReference type="InterPro" id="IPR010359">
    <property type="entry name" value="IrrE_HExxH"/>
</dbReference>
<dbReference type="Pfam" id="PF06114">
    <property type="entry name" value="Peptidase_M78"/>
    <property type="match status" value="1"/>
</dbReference>
<dbReference type="AlphaFoldDB" id="A0A5S3QIW8"/>
<dbReference type="Gene3D" id="1.10.10.2910">
    <property type="match status" value="1"/>
</dbReference>
<comment type="caution">
    <text evidence="2">The sequence shown here is derived from an EMBL/GenBank/DDBJ whole genome shotgun (WGS) entry which is preliminary data.</text>
</comment>
<proteinExistence type="predicted"/>
<dbReference type="RefSeq" id="WP_138602683.1">
    <property type="nucleotide sequence ID" value="NZ_VCIA01000001.1"/>
</dbReference>
<accession>A0A5S3QIW8</accession>
<gene>
    <name evidence="2" type="ORF">FFL34_06850</name>
</gene>
<evidence type="ECO:0000313" key="3">
    <source>
        <dbReference type="Proteomes" id="UP000306980"/>
    </source>
</evidence>
<reference evidence="2 3" key="1">
    <citation type="submission" date="2019-05" db="EMBL/GenBank/DDBJ databases">
        <title>Genomic analysis of Lentibacillus sp. NKC220-2.</title>
        <authorList>
            <person name="Oh Y.J."/>
        </authorList>
    </citation>
    <scope>NUCLEOTIDE SEQUENCE [LARGE SCALE GENOMIC DNA]</scope>
    <source>
        <strain evidence="2 3">NKC220-2</strain>
    </source>
</reference>
<organism evidence="2 3">
    <name type="scientific">Lentibacillus cibarius</name>
    <dbReference type="NCBI Taxonomy" id="2583219"/>
    <lineage>
        <taxon>Bacteria</taxon>
        <taxon>Bacillati</taxon>
        <taxon>Bacillota</taxon>
        <taxon>Bacilli</taxon>
        <taxon>Bacillales</taxon>
        <taxon>Bacillaceae</taxon>
        <taxon>Lentibacillus</taxon>
    </lineage>
</organism>
<dbReference type="Proteomes" id="UP000306980">
    <property type="component" value="Unassembled WGS sequence"/>
</dbReference>
<dbReference type="OrthoDB" id="2030399at2"/>